<feature type="transmembrane region" description="Helical" evidence="7">
    <location>
        <begin position="410"/>
        <end position="429"/>
    </location>
</feature>
<keyword evidence="4 7" id="KW-1133">Transmembrane helix</keyword>
<dbReference type="PANTHER" id="PTHR30572">
    <property type="entry name" value="MEMBRANE COMPONENT OF TRANSPORTER-RELATED"/>
    <property type="match status" value="1"/>
</dbReference>
<dbReference type="InterPro" id="IPR050250">
    <property type="entry name" value="Macrolide_Exporter_MacB"/>
</dbReference>
<feature type="transmembrane region" description="Helical" evidence="7">
    <location>
        <begin position="759"/>
        <end position="779"/>
    </location>
</feature>
<keyword evidence="2" id="KW-1003">Cell membrane</keyword>
<gene>
    <name evidence="10" type="ORF">GETHLI_19860</name>
</gene>
<dbReference type="RefSeq" id="WP_285574635.1">
    <property type="nucleotide sequence ID" value="NZ_BSDE01000003.1"/>
</dbReference>
<dbReference type="Pfam" id="PF12704">
    <property type="entry name" value="MacB_PCD"/>
    <property type="match status" value="2"/>
</dbReference>
<reference evidence="10 11" key="1">
    <citation type="journal article" date="2023" name="Antonie Van Leeuwenhoek">
        <title>Mesoterricola silvestris gen. nov., sp. nov., Mesoterricola sediminis sp. nov., Geothrix oryzae sp. nov., Geothrix edaphica sp. nov., Geothrix rubra sp. nov., and Geothrix limicola sp. nov., six novel members of Acidobacteriota isolated from soils.</title>
        <authorList>
            <person name="Itoh H."/>
            <person name="Sugisawa Y."/>
            <person name="Mise K."/>
            <person name="Xu Z."/>
            <person name="Kuniyasu M."/>
            <person name="Ushijima N."/>
            <person name="Kawano K."/>
            <person name="Kobayashi E."/>
            <person name="Shiratori Y."/>
            <person name="Masuda Y."/>
            <person name="Senoo K."/>
        </authorList>
    </citation>
    <scope>NUCLEOTIDE SEQUENCE [LARGE SCALE GENOMIC DNA]</scope>
    <source>
        <strain evidence="10 11">Red804</strain>
    </source>
</reference>
<sequence length="793" mass="83801">MDHLLQECRLALRNLRRMPQFTVSVLIVLALGLGATAGALGTLRTVFFTELPFVDSQRIHALWWTDREGKGSQVTNSWPLYQELKTRLQGTGDVEGITSMNMNLAGEGDPEIVMAGKVTPGFFDVFFTRPLLGSLHWGAETTRGAVLGEKLWTSRFGRDPGVLGRTVRLNGVEHPILGVLPASAQIRGAELFIPLVPTASQLGGRYNRFMTTYLRLAPGVGEAQIKARLDALSQSLAEEHPGEPETITKLVSRSEISVRRASQRTLGAILGLATGLLVILTLVNLANAVLARALAATEETALRLALGASAWKAIRPRLMESLLLGLGGAVAGLGVAQATLSLLRPVVSRDLQAARPLALDGALLGWTTLAALAVALGMAAIPGLLISRIRLGRLLNAGGRGAGRSASPRLRVALVVAQVALALTLLASFGSLEGTFLRLAGTPLGLRTKGVAVFTCDTSAKDEAGERLAMAKATDLMARLRAVPGVSRVGSIALLPVDDFGWAYTTESHEHPMRQDEYVEMRTVSPGLFDTLGIRLLGGRDFGSADITSPVSTAIVSESMARTFWPGSDPIGQEFKSPNDQWVRVVGLVADVRNAGPANAGHQMTAYFASPTGFVTTTFVVQFDNPRLMNLQALRGAVREVAPEWPVKGLRRMDDVIAAKLEATATQTRLMGFAGGLALLLALAGLHGLLAYLVAQRTREFGIRAALGASAGQIFRLVLKRGLWTSLLGILAGLAGALAAGRLLAAVLAEARPSSANGLLGAAAVLLLGSVAASLLPAFRAASIQPAEALRQN</sequence>
<feature type="transmembrane region" description="Helical" evidence="7">
    <location>
        <begin position="21"/>
        <end position="43"/>
    </location>
</feature>
<evidence type="ECO:0000259" key="8">
    <source>
        <dbReference type="Pfam" id="PF02687"/>
    </source>
</evidence>
<feature type="domain" description="MacB-like periplasmic core" evidence="9">
    <location>
        <begin position="467"/>
        <end position="596"/>
    </location>
</feature>
<dbReference type="EMBL" id="BSDE01000003">
    <property type="protein sequence ID" value="GLH73484.1"/>
    <property type="molecule type" value="Genomic_DNA"/>
</dbReference>
<evidence type="ECO:0000313" key="11">
    <source>
        <dbReference type="Proteomes" id="UP001165069"/>
    </source>
</evidence>
<dbReference type="InterPro" id="IPR003838">
    <property type="entry name" value="ABC3_permease_C"/>
</dbReference>
<proteinExistence type="inferred from homology"/>
<keyword evidence="11" id="KW-1185">Reference proteome</keyword>
<comment type="subcellular location">
    <subcellularLocation>
        <location evidence="1">Cell membrane</location>
        <topology evidence="1">Multi-pass membrane protein</topology>
    </subcellularLocation>
</comment>
<accession>A0ABQ5QHG3</accession>
<evidence type="ECO:0000256" key="2">
    <source>
        <dbReference type="ARBA" id="ARBA00022475"/>
    </source>
</evidence>
<evidence type="ECO:0000256" key="1">
    <source>
        <dbReference type="ARBA" id="ARBA00004651"/>
    </source>
</evidence>
<feature type="transmembrane region" description="Helical" evidence="7">
    <location>
        <begin position="266"/>
        <end position="286"/>
    </location>
</feature>
<keyword evidence="5 7" id="KW-0472">Membrane</keyword>
<evidence type="ECO:0000259" key="9">
    <source>
        <dbReference type="Pfam" id="PF12704"/>
    </source>
</evidence>
<name>A0ABQ5QHG3_9BACT</name>
<feature type="transmembrane region" description="Helical" evidence="7">
    <location>
        <begin position="670"/>
        <end position="695"/>
    </location>
</feature>
<dbReference type="Proteomes" id="UP001165069">
    <property type="component" value="Unassembled WGS sequence"/>
</dbReference>
<organism evidence="10 11">
    <name type="scientific">Geothrix limicola</name>
    <dbReference type="NCBI Taxonomy" id="2927978"/>
    <lineage>
        <taxon>Bacteria</taxon>
        <taxon>Pseudomonadati</taxon>
        <taxon>Acidobacteriota</taxon>
        <taxon>Holophagae</taxon>
        <taxon>Holophagales</taxon>
        <taxon>Holophagaceae</taxon>
        <taxon>Geothrix</taxon>
    </lineage>
</organism>
<evidence type="ECO:0000256" key="6">
    <source>
        <dbReference type="ARBA" id="ARBA00038076"/>
    </source>
</evidence>
<evidence type="ECO:0000313" key="10">
    <source>
        <dbReference type="EMBL" id="GLH73484.1"/>
    </source>
</evidence>
<dbReference type="Pfam" id="PF02687">
    <property type="entry name" value="FtsX"/>
    <property type="match status" value="2"/>
</dbReference>
<evidence type="ECO:0000256" key="4">
    <source>
        <dbReference type="ARBA" id="ARBA00022989"/>
    </source>
</evidence>
<feature type="domain" description="ABC3 transporter permease C-terminal" evidence="8">
    <location>
        <begin position="673"/>
        <end position="786"/>
    </location>
</feature>
<feature type="transmembrane region" description="Helical" evidence="7">
    <location>
        <begin position="322"/>
        <end position="343"/>
    </location>
</feature>
<comment type="similarity">
    <text evidence="6">Belongs to the ABC-4 integral membrane protein family.</text>
</comment>
<evidence type="ECO:0000256" key="5">
    <source>
        <dbReference type="ARBA" id="ARBA00023136"/>
    </source>
</evidence>
<evidence type="ECO:0000256" key="3">
    <source>
        <dbReference type="ARBA" id="ARBA00022692"/>
    </source>
</evidence>
<comment type="caution">
    <text evidence="10">The sequence shown here is derived from an EMBL/GenBank/DDBJ whole genome shotgun (WGS) entry which is preliminary data.</text>
</comment>
<dbReference type="PANTHER" id="PTHR30572:SF4">
    <property type="entry name" value="ABC TRANSPORTER PERMEASE YTRF"/>
    <property type="match status" value="1"/>
</dbReference>
<feature type="domain" description="MacB-like periplasmic core" evidence="9">
    <location>
        <begin position="26"/>
        <end position="231"/>
    </location>
</feature>
<feature type="transmembrane region" description="Helical" evidence="7">
    <location>
        <begin position="363"/>
        <end position="389"/>
    </location>
</feature>
<dbReference type="InterPro" id="IPR025857">
    <property type="entry name" value="MacB_PCD"/>
</dbReference>
<evidence type="ECO:0008006" key="12">
    <source>
        <dbReference type="Google" id="ProtNLM"/>
    </source>
</evidence>
<evidence type="ECO:0000256" key="7">
    <source>
        <dbReference type="SAM" id="Phobius"/>
    </source>
</evidence>
<keyword evidence="3 7" id="KW-0812">Transmembrane</keyword>
<feature type="transmembrane region" description="Helical" evidence="7">
    <location>
        <begin position="723"/>
        <end position="747"/>
    </location>
</feature>
<feature type="domain" description="ABC3 transporter permease C-terminal" evidence="8">
    <location>
        <begin position="273"/>
        <end position="389"/>
    </location>
</feature>
<protein>
    <recommendedName>
        <fullName evidence="12">Permease</fullName>
    </recommendedName>
</protein>